<organism evidence="10 11">
    <name type="scientific">Bradyrhizobium shewense</name>
    <dbReference type="NCBI Taxonomy" id="1761772"/>
    <lineage>
        <taxon>Bacteria</taxon>
        <taxon>Pseudomonadati</taxon>
        <taxon>Pseudomonadota</taxon>
        <taxon>Alphaproteobacteria</taxon>
        <taxon>Hyphomicrobiales</taxon>
        <taxon>Nitrobacteraceae</taxon>
        <taxon>Bradyrhizobium</taxon>
    </lineage>
</organism>
<feature type="domain" description="Major facilitator superfamily (MFS) profile" evidence="9">
    <location>
        <begin position="1"/>
        <end position="384"/>
    </location>
</feature>
<dbReference type="PROSITE" id="PS50850">
    <property type="entry name" value="MFS"/>
    <property type="match status" value="1"/>
</dbReference>
<feature type="transmembrane region" description="Helical" evidence="8">
    <location>
        <begin position="95"/>
        <end position="114"/>
    </location>
</feature>
<evidence type="ECO:0000313" key="11">
    <source>
        <dbReference type="Proteomes" id="UP000199184"/>
    </source>
</evidence>
<dbReference type="PANTHER" id="PTHR23522:SF10">
    <property type="entry name" value="3-PHENYLPROPIONIC ACID TRANSPORTER-RELATED"/>
    <property type="match status" value="1"/>
</dbReference>
<evidence type="ECO:0000256" key="5">
    <source>
        <dbReference type="ARBA" id="ARBA00022692"/>
    </source>
</evidence>
<feature type="transmembrane region" description="Helical" evidence="8">
    <location>
        <begin position="162"/>
        <end position="181"/>
    </location>
</feature>
<keyword evidence="2" id="KW-0813">Transport</keyword>
<dbReference type="Proteomes" id="UP000199184">
    <property type="component" value="Unassembled WGS sequence"/>
</dbReference>
<dbReference type="RefSeq" id="WP_091965591.1">
    <property type="nucleotide sequence ID" value="NZ_FMAI01000023.1"/>
</dbReference>
<keyword evidence="11" id="KW-1185">Reference proteome</keyword>
<evidence type="ECO:0000313" key="10">
    <source>
        <dbReference type="EMBL" id="SCB54139.1"/>
    </source>
</evidence>
<feature type="transmembrane region" description="Helical" evidence="8">
    <location>
        <begin position="241"/>
        <end position="261"/>
    </location>
</feature>
<dbReference type="Pfam" id="PF12832">
    <property type="entry name" value="MFS_1_like"/>
    <property type="match status" value="1"/>
</dbReference>
<keyword evidence="4" id="KW-0997">Cell inner membrane</keyword>
<keyword evidence="6 8" id="KW-1133">Transmembrane helix</keyword>
<feature type="transmembrane region" description="Helical" evidence="8">
    <location>
        <begin position="7"/>
        <end position="27"/>
    </location>
</feature>
<accession>A0A1C3XPI3</accession>
<feature type="transmembrane region" description="Helical" evidence="8">
    <location>
        <begin position="39"/>
        <end position="59"/>
    </location>
</feature>
<evidence type="ECO:0000256" key="7">
    <source>
        <dbReference type="ARBA" id="ARBA00023136"/>
    </source>
</evidence>
<dbReference type="EMBL" id="FMAI01000023">
    <property type="protein sequence ID" value="SCB54139.1"/>
    <property type="molecule type" value="Genomic_DNA"/>
</dbReference>
<feature type="transmembrane region" description="Helical" evidence="8">
    <location>
        <begin position="135"/>
        <end position="156"/>
    </location>
</feature>
<proteinExistence type="predicted"/>
<dbReference type="AlphaFoldDB" id="A0A1C3XPI3"/>
<dbReference type="GO" id="GO:0005886">
    <property type="term" value="C:plasma membrane"/>
    <property type="evidence" value="ECO:0007669"/>
    <property type="project" value="UniProtKB-SubCell"/>
</dbReference>
<feature type="transmembrane region" description="Helical" evidence="8">
    <location>
        <begin position="71"/>
        <end position="89"/>
    </location>
</feature>
<dbReference type="Gene3D" id="1.20.1250.20">
    <property type="entry name" value="MFS general substrate transporter like domains"/>
    <property type="match status" value="2"/>
</dbReference>
<dbReference type="GO" id="GO:0030395">
    <property type="term" value="F:lactose binding"/>
    <property type="evidence" value="ECO:0007669"/>
    <property type="project" value="TreeGrafter"/>
</dbReference>
<evidence type="ECO:0000256" key="8">
    <source>
        <dbReference type="SAM" id="Phobius"/>
    </source>
</evidence>
<dbReference type="InterPro" id="IPR026032">
    <property type="entry name" value="HcaT-like"/>
</dbReference>
<keyword evidence="7 8" id="KW-0472">Membrane</keyword>
<sequence length="385" mass="40059">MRIPAPIAYIVFYVALYAAFGAASPFWPQFFETRTLASQQIGLILAAGMLTRLVFGPLVAMLADRLGSLRLVLAGCAAMAAAAAVALLWANKFWFLLLVALVQAAALAPTTSIADALSVNTARPRFAGTPFEYGWIRGTASAAFVVGTLIAGQLVSPADLTPVIWMNAAFLIAAAGATALLPGQARSQGSPSFVVSETKALISVSQFRIMIIASALIYGSHAVHDAFAVIRWSDADISTSAISFLWSEAVVAEVLVFMLAGPALLTRFGVRGAAILAAVAGIVRWSIAGVTTSVLLLSLIQPLHGVTFALLHLACMRMMGTLVAASVAATAQSLYAFGSGVLTAVLTFLSGELYASYGGAAFFPMAALCVLALPFAWFGFANGRG</sequence>
<keyword evidence="5 8" id="KW-0812">Transmembrane</keyword>
<reference evidence="11" key="1">
    <citation type="submission" date="2016-08" db="EMBL/GenBank/DDBJ databases">
        <authorList>
            <person name="Varghese N."/>
            <person name="Submissions Spin"/>
        </authorList>
    </citation>
    <scope>NUCLEOTIDE SEQUENCE [LARGE SCALE GENOMIC DNA]</scope>
    <source>
        <strain evidence="11">ERR11</strain>
    </source>
</reference>
<evidence type="ECO:0000256" key="1">
    <source>
        <dbReference type="ARBA" id="ARBA00004429"/>
    </source>
</evidence>
<dbReference type="InterPro" id="IPR024989">
    <property type="entry name" value="MFS_assoc_dom"/>
</dbReference>
<dbReference type="PIRSF" id="PIRSF004925">
    <property type="entry name" value="HcaT"/>
    <property type="match status" value="1"/>
</dbReference>
<feature type="transmembrane region" description="Helical" evidence="8">
    <location>
        <begin position="201"/>
        <end position="221"/>
    </location>
</feature>
<dbReference type="InterPro" id="IPR020846">
    <property type="entry name" value="MFS_dom"/>
</dbReference>
<dbReference type="NCBIfam" id="NF037955">
    <property type="entry name" value="mfs"/>
    <property type="match status" value="1"/>
</dbReference>
<comment type="subcellular location">
    <subcellularLocation>
        <location evidence="1">Cell inner membrane</location>
        <topology evidence="1">Multi-pass membrane protein</topology>
    </subcellularLocation>
</comment>
<feature type="transmembrane region" description="Helical" evidence="8">
    <location>
        <begin position="361"/>
        <end position="380"/>
    </location>
</feature>
<dbReference type="SUPFAM" id="SSF103473">
    <property type="entry name" value="MFS general substrate transporter"/>
    <property type="match status" value="1"/>
</dbReference>
<evidence type="ECO:0000256" key="6">
    <source>
        <dbReference type="ARBA" id="ARBA00022989"/>
    </source>
</evidence>
<feature type="transmembrane region" description="Helical" evidence="8">
    <location>
        <begin position="273"/>
        <end position="300"/>
    </location>
</feature>
<name>A0A1C3XPI3_9BRAD</name>
<protein>
    <submittedName>
        <fullName evidence="10">MFS transporter, PPP family, 3-phenylpropionic acid transporter</fullName>
    </submittedName>
</protein>
<evidence type="ECO:0000259" key="9">
    <source>
        <dbReference type="PROSITE" id="PS50850"/>
    </source>
</evidence>
<evidence type="ECO:0000256" key="2">
    <source>
        <dbReference type="ARBA" id="ARBA00022448"/>
    </source>
</evidence>
<dbReference type="GO" id="GO:0015528">
    <property type="term" value="F:lactose:proton symporter activity"/>
    <property type="evidence" value="ECO:0007669"/>
    <property type="project" value="TreeGrafter"/>
</dbReference>
<dbReference type="PANTHER" id="PTHR23522">
    <property type="entry name" value="BLL5896 PROTEIN"/>
    <property type="match status" value="1"/>
</dbReference>
<evidence type="ECO:0000256" key="3">
    <source>
        <dbReference type="ARBA" id="ARBA00022475"/>
    </source>
</evidence>
<evidence type="ECO:0000256" key="4">
    <source>
        <dbReference type="ARBA" id="ARBA00022519"/>
    </source>
</evidence>
<gene>
    <name evidence="10" type="ORF">GA0061098_102395</name>
</gene>
<dbReference type="InterPro" id="IPR036259">
    <property type="entry name" value="MFS_trans_sf"/>
</dbReference>
<keyword evidence="3" id="KW-1003">Cell membrane</keyword>